<feature type="transmembrane region" description="Helical" evidence="6">
    <location>
        <begin position="192"/>
        <end position="210"/>
    </location>
</feature>
<name>A0A6J6ND44_9ZZZZ</name>
<evidence type="ECO:0000256" key="4">
    <source>
        <dbReference type="ARBA" id="ARBA00022989"/>
    </source>
</evidence>
<dbReference type="EMBL" id="CAEZXB010000029">
    <property type="protein sequence ID" value="CAB4682675.1"/>
    <property type="molecule type" value="Genomic_DNA"/>
</dbReference>
<feature type="transmembrane region" description="Helical" evidence="6">
    <location>
        <begin position="586"/>
        <end position="607"/>
    </location>
</feature>
<proteinExistence type="predicted"/>
<feature type="transmembrane region" description="Helical" evidence="6">
    <location>
        <begin position="547"/>
        <end position="566"/>
    </location>
</feature>
<keyword evidence="3 6" id="KW-0812">Transmembrane</keyword>
<evidence type="ECO:0000256" key="5">
    <source>
        <dbReference type="ARBA" id="ARBA00023136"/>
    </source>
</evidence>
<feature type="transmembrane region" description="Helical" evidence="6">
    <location>
        <begin position="353"/>
        <end position="375"/>
    </location>
</feature>
<feature type="transmembrane region" description="Helical" evidence="6">
    <location>
        <begin position="518"/>
        <end position="535"/>
    </location>
</feature>
<organism evidence="8">
    <name type="scientific">freshwater metagenome</name>
    <dbReference type="NCBI Taxonomy" id="449393"/>
    <lineage>
        <taxon>unclassified sequences</taxon>
        <taxon>metagenomes</taxon>
        <taxon>ecological metagenomes</taxon>
    </lineage>
</organism>
<evidence type="ECO:0000313" key="8">
    <source>
        <dbReference type="EMBL" id="CAB4682675.1"/>
    </source>
</evidence>
<dbReference type="InterPro" id="IPR004869">
    <property type="entry name" value="MMPL_dom"/>
</dbReference>
<evidence type="ECO:0000256" key="3">
    <source>
        <dbReference type="ARBA" id="ARBA00022692"/>
    </source>
</evidence>
<gene>
    <name evidence="8" type="ORF">UFOPK2342_01281</name>
</gene>
<accession>A0A6J6ND44</accession>
<evidence type="ECO:0000259" key="7">
    <source>
        <dbReference type="PROSITE" id="PS50156"/>
    </source>
</evidence>
<dbReference type="InterPro" id="IPR050545">
    <property type="entry name" value="Mycobact_MmpL"/>
</dbReference>
<reference evidence="8" key="1">
    <citation type="submission" date="2020-05" db="EMBL/GenBank/DDBJ databases">
        <authorList>
            <person name="Chiriac C."/>
            <person name="Salcher M."/>
            <person name="Ghai R."/>
            <person name="Kavagutti S V."/>
        </authorList>
    </citation>
    <scope>NUCLEOTIDE SEQUENCE</scope>
</reference>
<dbReference type="PROSITE" id="PS50156">
    <property type="entry name" value="SSD"/>
    <property type="match status" value="1"/>
</dbReference>
<feature type="transmembrane region" description="Helical" evidence="6">
    <location>
        <begin position="628"/>
        <end position="654"/>
    </location>
</feature>
<evidence type="ECO:0000256" key="1">
    <source>
        <dbReference type="ARBA" id="ARBA00004651"/>
    </source>
</evidence>
<dbReference type="PANTHER" id="PTHR33406:SF13">
    <property type="entry name" value="MEMBRANE PROTEIN YDFJ"/>
    <property type="match status" value="1"/>
</dbReference>
<dbReference type="Pfam" id="PF03176">
    <property type="entry name" value="MMPL"/>
    <property type="match status" value="2"/>
</dbReference>
<feature type="transmembrane region" description="Helical" evidence="6">
    <location>
        <begin position="293"/>
        <end position="317"/>
    </location>
</feature>
<dbReference type="GO" id="GO:0005886">
    <property type="term" value="C:plasma membrane"/>
    <property type="evidence" value="ECO:0007669"/>
    <property type="project" value="UniProtKB-SubCell"/>
</dbReference>
<feature type="transmembrane region" description="Helical" evidence="6">
    <location>
        <begin position="660"/>
        <end position="679"/>
    </location>
</feature>
<dbReference type="AlphaFoldDB" id="A0A6J6ND44"/>
<feature type="transmembrane region" description="Helical" evidence="6">
    <location>
        <begin position="168"/>
        <end position="185"/>
    </location>
</feature>
<keyword evidence="2" id="KW-1003">Cell membrane</keyword>
<keyword evidence="5 6" id="KW-0472">Membrane</keyword>
<evidence type="ECO:0000256" key="6">
    <source>
        <dbReference type="SAM" id="Phobius"/>
    </source>
</evidence>
<evidence type="ECO:0000256" key="2">
    <source>
        <dbReference type="ARBA" id="ARBA00022475"/>
    </source>
</evidence>
<dbReference type="SUPFAM" id="SSF82866">
    <property type="entry name" value="Multidrug efflux transporter AcrB transmembrane domain"/>
    <property type="match status" value="2"/>
</dbReference>
<protein>
    <submittedName>
        <fullName evidence="8">Unannotated protein</fullName>
    </submittedName>
</protein>
<keyword evidence="4 6" id="KW-1133">Transmembrane helix</keyword>
<feature type="domain" description="SSD" evidence="7">
    <location>
        <begin position="192"/>
        <end position="316"/>
    </location>
</feature>
<dbReference type="Gene3D" id="1.20.1640.10">
    <property type="entry name" value="Multidrug efflux transporter AcrB transmembrane domain"/>
    <property type="match status" value="2"/>
</dbReference>
<comment type="subcellular location">
    <subcellularLocation>
        <location evidence="1">Cell membrane</location>
        <topology evidence="1">Multi-pass membrane protein</topology>
    </subcellularLocation>
</comment>
<dbReference type="InterPro" id="IPR000731">
    <property type="entry name" value="SSD"/>
</dbReference>
<sequence length="716" mass="76580">MLERWSQWITRHRRAVIITWIALTLAGIFAGSRLNQYLTTSIAVPGSESAHADHILATAFQENIEGTFTVVLNFKNATDAEIAGFKERITRASKVIPTSKVTQQRAIGGLLFANIGSQMGLYEAATYTDDFRAALRTEGLAGALVTGPPAIDADVSPVLSSDLQRGQVIALVMALLLLILMLGTCRAVLIPFLFALATIATSLGVIFLLAQKMLMVLYIPNIVELIGLGLAIDYSLLIVHRFRKENQEGNETDALAATMRTAGKTVIISGVSVAIALATLLLVPIPFVRSLGAAGIVVPLVSVIAALTLQPALLSYFGKRGVTPRGFTGAMARRDPMQGVIAKMARMSVRHPLRVLAISLVLLFSITGSILSLHVTPSSITALPKNLESSRAIDTFTHKAGAGIITPHEIVIDLGSPALASAFPVESARMKLVDALSTDKEVFITASGVKAPFVDPSGRYLRIFLVSHHDIGAPQTVDLVKRLRASYLHDTNFPPATRFYVSGGPAQGFDLISALRSSAPKIVLLVLAITYLLLLRAFRSLFLPLKAIAMDLLSIASSFGILVLIFKSGIGATLFGTYHLPQIEAWVLLFLFALLFGLSMDYEVFIVSRMREAKDRGASNSEAIVEGMAQTGGVVSGAALILIAASTGLILGHFAGLQEVGVGLAFGILIDATIIRGLLLPATMVLLDRWNWWLPASLARALKVKASPLGSRGTRL</sequence>
<feature type="transmembrane region" description="Helical" evidence="6">
    <location>
        <begin position="266"/>
        <end position="287"/>
    </location>
</feature>
<feature type="transmembrane region" description="Helical" evidence="6">
    <location>
        <begin position="216"/>
        <end position="239"/>
    </location>
</feature>
<dbReference type="PANTHER" id="PTHR33406">
    <property type="entry name" value="MEMBRANE PROTEIN MJ1562-RELATED"/>
    <property type="match status" value="1"/>
</dbReference>